<dbReference type="SUPFAM" id="SSF101898">
    <property type="entry name" value="NHL repeat"/>
    <property type="match status" value="1"/>
</dbReference>
<feature type="chain" id="PRO_5024926518" description="PEP-CTERM protein-sorting domain-containing protein" evidence="1">
    <location>
        <begin position="19"/>
        <end position="346"/>
    </location>
</feature>
<keyword evidence="1" id="KW-0732">Signal</keyword>
<accession>A0A5K7XHC7</accession>
<dbReference type="KEGG" id="lpav:PLANPX_3298"/>
<gene>
    <name evidence="2" type="ORF">PLANPX_3298</name>
</gene>
<evidence type="ECO:0000256" key="1">
    <source>
        <dbReference type="SAM" id="SignalP"/>
    </source>
</evidence>
<dbReference type="RefSeq" id="WP_152099411.1">
    <property type="nucleotide sequence ID" value="NZ_AP021861.1"/>
</dbReference>
<name>A0A5K7XHC7_9BACT</name>
<organism evidence="2 3">
    <name type="scientific">Lacipirellula parvula</name>
    <dbReference type="NCBI Taxonomy" id="2650471"/>
    <lineage>
        <taxon>Bacteria</taxon>
        <taxon>Pseudomonadati</taxon>
        <taxon>Planctomycetota</taxon>
        <taxon>Planctomycetia</taxon>
        <taxon>Pirellulales</taxon>
        <taxon>Lacipirellulaceae</taxon>
        <taxon>Lacipirellula</taxon>
    </lineage>
</organism>
<evidence type="ECO:0008006" key="4">
    <source>
        <dbReference type="Google" id="ProtNLM"/>
    </source>
</evidence>
<evidence type="ECO:0000313" key="3">
    <source>
        <dbReference type="Proteomes" id="UP000326837"/>
    </source>
</evidence>
<dbReference type="InterPro" id="IPR015943">
    <property type="entry name" value="WD40/YVTN_repeat-like_dom_sf"/>
</dbReference>
<evidence type="ECO:0000313" key="2">
    <source>
        <dbReference type="EMBL" id="BBO33686.1"/>
    </source>
</evidence>
<keyword evidence="3" id="KW-1185">Reference proteome</keyword>
<dbReference type="Gene3D" id="2.130.10.10">
    <property type="entry name" value="YVTN repeat-like/Quinoprotein amine dehydrogenase"/>
    <property type="match status" value="1"/>
</dbReference>
<reference evidence="3" key="1">
    <citation type="submission" date="2019-10" db="EMBL/GenBank/DDBJ databases">
        <title>Lacipirellula parvula gen. nov., sp. nov., representing a lineage of planctomycetes widespread in freshwater anoxic habitats, and description of the family Lacipirellulaceae.</title>
        <authorList>
            <person name="Dedysh S.N."/>
            <person name="Kulichevskaya I.S."/>
            <person name="Beletsky A.V."/>
            <person name="Rakitin A.L."/>
            <person name="Mardanov A.V."/>
            <person name="Ivanova A.A."/>
            <person name="Saltykova V.X."/>
            <person name="Rijpstra W.I.C."/>
            <person name="Sinninghe Damste J.S."/>
            <person name="Ravin N.V."/>
        </authorList>
    </citation>
    <scope>NUCLEOTIDE SEQUENCE [LARGE SCALE GENOMIC DNA]</scope>
    <source>
        <strain evidence="3">PX69</strain>
    </source>
</reference>
<feature type="signal peptide" evidence="1">
    <location>
        <begin position="1"/>
        <end position="18"/>
    </location>
</feature>
<proteinExistence type="predicted"/>
<dbReference type="Proteomes" id="UP000326837">
    <property type="component" value="Chromosome"/>
</dbReference>
<dbReference type="AlphaFoldDB" id="A0A5K7XHC7"/>
<sequence>MKRSLMWCCALALSTCLAAPELEVAAAPLNLPTATGLAPGDLLISDFFNGWIKFDPSSNQLYSLPWPTLLGAPKNLAIDVDGSILFKGRLDSIDRLNPRTGTSAPLTPPASTPLLGVNFSMLPDGDLLLFQQTTSASRNGDVWTGGTDSVFARFDRASGTISPIPIPNQFVPRQVAIGVNGEVYVNEFFRGVQRIDLMTGEMSQYPQAQLGFTSLLGVSPNDDLITYNFVDGIVRFNPETNVNTTIKAGSLFGAAPLAVDEHGDIWVNDASDGLTLIDGSTGETSLLLPRTSFFSPQAMIVIPSNWTPPPVPEPTTLALAISAYGGLCLITLRSRRPGRAYTRSAP</sequence>
<protein>
    <recommendedName>
        <fullName evidence="4">PEP-CTERM protein-sorting domain-containing protein</fullName>
    </recommendedName>
</protein>
<dbReference type="EMBL" id="AP021861">
    <property type="protein sequence ID" value="BBO33686.1"/>
    <property type="molecule type" value="Genomic_DNA"/>
</dbReference>